<dbReference type="PROSITE" id="PS00086">
    <property type="entry name" value="CYTOCHROME_P450"/>
    <property type="match status" value="1"/>
</dbReference>
<evidence type="ECO:0000256" key="8">
    <source>
        <dbReference type="SAM" id="MobiDB-lite"/>
    </source>
</evidence>
<keyword evidence="6 7" id="KW-0503">Monooxygenase</keyword>
<dbReference type="Gene3D" id="1.10.630.10">
    <property type="entry name" value="Cytochrome P450"/>
    <property type="match status" value="1"/>
</dbReference>
<dbReference type="InterPro" id="IPR017972">
    <property type="entry name" value="Cyt_P450_CS"/>
</dbReference>
<gene>
    <name evidence="9" type="ORF">H4W31_007302</name>
</gene>
<feature type="region of interest" description="Disordered" evidence="8">
    <location>
        <begin position="1"/>
        <end position="22"/>
    </location>
</feature>
<keyword evidence="4 7" id="KW-0560">Oxidoreductase</keyword>
<dbReference type="PANTHER" id="PTHR46696">
    <property type="entry name" value="P450, PUTATIVE (EUROFUNG)-RELATED"/>
    <property type="match status" value="1"/>
</dbReference>
<evidence type="ECO:0000313" key="9">
    <source>
        <dbReference type="EMBL" id="MBE1491664.1"/>
    </source>
</evidence>
<evidence type="ECO:0000256" key="6">
    <source>
        <dbReference type="ARBA" id="ARBA00023033"/>
    </source>
</evidence>
<dbReference type="AlphaFoldDB" id="A0A927MBY3"/>
<dbReference type="SUPFAM" id="SSF48264">
    <property type="entry name" value="Cytochrome P450"/>
    <property type="match status" value="1"/>
</dbReference>
<evidence type="ECO:0000256" key="3">
    <source>
        <dbReference type="ARBA" id="ARBA00022723"/>
    </source>
</evidence>
<keyword evidence="10" id="KW-1185">Reference proteome</keyword>
<evidence type="ECO:0000256" key="7">
    <source>
        <dbReference type="RuleBase" id="RU000461"/>
    </source>
</evidence>
<comment type="similarity">
    <text evidence="1 7">Belongs to the cytochrome P450 family.</text>
</comment>
<dbReference type="Proteomes" id="UP000649753">
    <property type="component" value="Unassembled WGS sequence"/>
</dbReference>
<name>A0A927MBY3_9ACTN</name>
<sequence>MTTTTPTLPFEQPNPMAPPPAHAELRETAPVTRVLTPDGQHAWLVTSYALVSRVLADPRIGVAPAGTPLAGNDTLFQDGPAHGRLRRLVAKVFTARRIATLRPAVERHAAERVAALAATGPPADLVDLLAAPLSITVIGELLGIAAEEREPFRRWADAAFMVNTTGPDGGFDPAAMEQAWRGLYAYVGELIAAKRGALADDLLSDLIAVRDSDDGRLDDGELVGMAATLVSAGYLSSSNAISVGAIQLVTSGRLPDLAADPGRVEAYVEELLRRQAGLTGEAMPRWAHEEVDLDGVRVEAGDMVLVRLSAANRDPVRFADPDRFDPDRRPNPHLAFGHGVHHCLGAALARIEVGAALLALSRELPDLRLARPVEEIRWSEGQVDVGPVAVPVTW</sequence>
<evidence type="ECO:0000256" key="5">
    <source>
        <dbReference type="ARBA" id="ARBA00023004"/>
    </source>
</evidence>
<dbReference type="FunFam" id="1.10.630.10:FF:000018">
    <property type="entry name" value="Cytochrome P450 monooxygenase"/>
    <property type="match status" value="1"/>
</dbReference>
<dbReference type="InterPro" id="IPR001128">
    <property type="entry name" value="Cyt_P450"/>
</dbReference>
<dbReference type="GO" id="GO:0004497">
    <property type="term" value="F:monooxygenase activity"/>
    <property type="evidence" value="ECO:0007669"/>
    <property type="project" value="UniProtKB-KW"/>
</dbReference>
<evidence type="ECO:0000256" key="4">
    <source>
        <dbReference type="ARBA" id="ARBA00023002"/>
    </source>
</evidence>
<dbReference type="InterPro" id="IPR002397">
    <property type="entry name" value="Cyt_P450_B"/>
</dbReference>
<protein>
    <submittedName>
        <fullName evidence="9">Cytochrome P450</fullName>
    </submittedName>
</protein>
<dbReference type="EMBL" id="JADBEB010000001">
    <property type="protein sequence ID" value="MBE1491664.1"/>
    <property type="molecule type" value="Genomic_DNA"/>
</dbReference>
<keyword evidence="2 7" id="KW-0349">Heme</keyword>
<dbReference type="GO" id="GO:0017000">
    <property type="term" value="P:antibiotic biosynthetic process"/>
    <property type="evidence" value="ECO:0007669"/>
    <property type="project" value="UniProtKB-ARBA"/>
</dbReference>
<accession>A0A927MBY3</accession>
<evidence type="ECO:0000256" key="2">
    <source>
        <dbReference type="ARBA" id="ARBA00022617"/>
    </source>
</evidence>
<dbReference type="RefSeq" id="WP_192770697.1">
    <property type="nucleotide sequence ID" value="NZ_JADBEB010000001.1"/>
</dbReference>
<reference evidence="9" key="1">
    <citation type="submission" date="2020-10" db="EMBL/GenBank/DDBJ databases">
        <title>Sequencing the genomes of 1000 actinobacteria strains.</title>
        <authorList>
            <person name="Klenk H.-P."/>
        </authorList>
    </citation>
    <scope>NUCLEOTIDE SEQUENCE</scope>
    <source>
        <strain evidence="9">DSM 46832</strain>
    </source>
</reference>
<dbReference type="PANTHER" id="PTHR46696:SF1">
    <property type="entry name" value="CYTOCHROME P450 YJIB-RELATED"/>
    <property type="match status" value="1"/>
</dbReference>
<dbReference type="GO" id="GO:0016705">
    <property type="term" value="F:oxidoreductase activity, acting on paired donors, with incorporation or reduction of molecular oxygen"/>
    <property type="evidence" value="ECO:0007669"/>
    <property type="project" value="InterPro"/>
</dbReference>
<dbReference type="PRINTS" id="PR00359">
    <property type="entry name" value="BP450"/>
</dbReference>
<keyword evidence="3 7" id="KW-0479">Metal-binding</keyword>
<comment type="caution">
    <text evidence="9">The sequence shown here is derived from an EMBL/GenBank/DDBJ whole genome shotgun (WGS) entry which is preliminary data.</text>
</comment>
<dbReference type="Pfam" id="PF00067">
    <property type="entry name" value="p450"/>
    <property type="match status" value="1"/>
</dbReference>
<evidence type="ECO:0000313" key="10">
    <source>
        <dbReference type="Proteomes" id="UP000649753"/>
    </source>
</evidence>
<dbReference type="InterPro" id="IPR036396">
    <property type="entry name" value="Cyt_P450_sf"/>
</dbReference>
<evidence type="ECO:0000256" key="1">
    <source>
        <dbReference type="ARBA" id="ARBA00010617"/>
    </source>
</evidence>
<proteinExistence type="inferred from homology"/>
<dbReference type="CDD" id="cd11031">
    <property type="entry name" value="Cyp158A-like"/>
    <property type="match status" value="1"/>
</dbReference>
<organism evidence="9 10">
    <name type="scientific">Plantactinospora soyae</name>
    <dbReference type="NCBI Taxonomy" id="1544732"/>
    <lineage>
        <taxon>Bacteria</taxon>
        <taxon>Bacillati</taxon>
        <taxon>Actinomycetota</taxon>
        <taxon>Actinomycetes</taxon>
        <taxon>Micromonosporales</taxon>
        <taxon>Micromonosporaceae</taxon>
        <taxon>Plantactinospora</taxon>
    </lineage>
</organism>
<dbReference type="GO" id="GO:0020037">
    <property type="term" value="F:heme binding"/>
    <property type="evidence" value="ECO:0007669"/>
    <property type="project" value="InterPro"/>
</dbReference>
<keyword evidence="5 7" id="KW-0408">Iron</keyword>
<dbReference type="GO" id="GO:0005506">
    <property type="term" value="F:iron ion binding"/>
    <property type="evidence" value="ECO:0007669"/>
    <property type="project" value="InterPro"/>
</dbReference>